<evidence type="ECO:0000256" key="3">
    <source>
        <dbReference type="RuleBase" id="RU004019"/>
    </source>
</evidence>
<dbReference type="AlphaFoldDB" id="A0AAJ7UJ51"/>
<dbReference type="PRINTS" id="PR00454">
    <property type="entry name" value="ETSDOMAIN"/>
</dbReference>
<dbReference type="Pfam" id="PF00178">
    <property type="entry name" value="Ets"/>
    <property type="match status" value="1"/>
</dbReference>
<dbReference type="KEGG" id="pmrn:116958683"/>
<dbReference type="PROSITE" id="PS50061">
    <property type="entry name" value="ETS_DOMAIN_3"/>
    <property type="match status" value="1"/>
</dbReference>
<dbReference type="GO" id="GO:0000981">
    <property type="term" value="F:DNA-binding transcription factor activity, RNA polymerase II-specific"/>
    <property type="evidence" value="ECO:0007669"/>
    <property type="project" value="TreeGrafter"/>
</dbReference>
<comment type="similarity">
    <text evidence="1 3">Belongs to the ETS family.</text>
</comment>
<dbReference type="InterPro" id="IPR036390">
    <property type="entry name" value="WH_DNA-bd_sf"/>
</dbReference>
<sequence length="381" mass="41716">MMDVPCIYDPCPRLALPPGHFYVQAGGPSVQPAHHHHHQHHQQHHHHQQHQQHHQQHLTELQRASSQELQELLQLQQQQQQLSSDESMAPGQCPPSVYSAGLPPYQGAPQGVPGGPQGSESPGASAGTPVGPAGASGHYGEGGFYLHGTHAAHTQFTVYTDALAVLSEVNYPGGFVGGPSPLSGAPLTPPLLLHPHHHHHHPHHHHPHHHHPHHHPHHHHPHHHILTPDIEDRALELSSDSDSEVGGAAIAGAIFGGLGGGSLGQGGGHGGYSPPPVPPSAVAHGLHKGRKKVRLYQFLLEVLRDRAMEHALWWVSERDGVFQFSSRHKEELARSWGQRKGNRKAMTYQKMARALRNYGRSGEIRKVKKKLTYQFDSSVLV</sequence>
<feature type="compositionally biased region" description="Basic residues" evidence="4">
    <location>
        <begin position="194"/>
        <end position="224"/>
    </location>
</feature>
<feature type="region of interest" description="Disordered" evidence="4">
    <location>
        <begin position="186"/>
        <end position="224"/>
    </location>
</feature>
<reference evidence="7" key="1">
    <citation type="submission" date="2025-08" db="UniProtKB">
        <authorList>
            <consortium name="RefSeq"/>
        </authorList>
    </citation>
    <scope>IDENTIFICATION</scope>
    <source>
        <tissue evidence="7">Sperm</tissue>
    </source>
</reference>
<dbReference type="InterPro" id="IPR000418">
    <property type="entry name" value="Ets_dom"/>
</dbReference>
<dbReference type="InterPro" id="IPR036388">
    <property type="entry name" value="WH-like_DNA-bd_sf"/>
</dbReference>
<dbReference type="Gene3D" id="1.10.10.10">
    <property type="entry name" value="Winged helix-like DNA-binding domain superfamily/Winged helix DNA-binding domain"/>
    <property type="match status" value="1"/>
</dbReference>
<proteinExistence type="inferred from homology"/>
<evidence type="ECO:0000259" key="5">
    <source>
        <dbReference type="PROSITE" id="PS50061"/>
    </source>
</evidence>
<organism evidence="6 7">
    <name type="scientific">Petromyzon marinus</name>
    <name type="common">Sea lamprey</name>
    <dbReference type="NCBI Taxonomy" id="7757"/>
    <lineage>
        <taxon>Eukaryota</taxon>
        <taxon>Metazoa</taxon>
        <taxon>Chordata</taxon>
        <taxon>Craniata</taxon>
        <taxon>Vertebrata</taxon>
        <taxon>Cyclostomata</taxon>
        <taxon>Hyperoartia</taxon>
        <taxon>Petromyzontiformes</taxon>
        <taxon>Petromyzontidae</taxon>
        <taxon>Petromyzon</taxon>
    </lineage>
</organism>
<evidence type="ECO:0000256" key="1">
    <source>
        <dbReference type="ARBA" id="ARBA00005562"/>
    </source>
</evidence>
<comment type="subcellular location">
    <subcellularLocation>
        <location evidence="3">Nucleus</location>
    </subcellularLocation>
</comment>
<feature type="compositionally biased region" description="Basic residues" evidence="4">
    <location>
        <begin position="33"/>
        <end position="56"/>
    </location>
</feature>
<dbReference type="SMART" id="SM00413">
    <property type="entry name" value="ETS"/>
    <property type="match status" value="1"/>
</dbReference>
<feature type="region of interest" description="Disordered" evidence="4">
    <location>
        <begin position="23"/>
        <end position="135"/>
    </location>
</feature>
<dbReference type="PANTHER" id="PTHR11849">
    <property type="entry name" value="ETS"/>
    <property type="match status" value="1"/>
</dbReference>
<keyword evidence="3" id="KW-0539">Nucleus</keyword>
<name>A0AAJ7UJ51_PETMA</name>
<evidence type="ECO:0000256" key="4">
    <source>
        <dbReference type="SAM" id="MobiDB-lite"/>
    </source>
</evidence>
<evidence type="ECO:0000256" key="2">
    <source>
        <dbReference type="ARBA" id="ARBA00023125"/>
    </source>
</evidence>
<dbReference type="Proteomes" id="UP001318040">
    <property type="component" value="Chromosome 80"/>
</dbReference>
<dbReference type="GO" id="GO:0005634">
    <property type="term" value="C:nucleus"/>
    <property type="evidence" value="ECO:0007669"/>
    <property type="project" value="UniProtKB-SubCell"/>
</dbReference>
<dbReference type="InterPro" id="IPR046328">
    <property type="entry name" value="ETS_fam"/>
</dbReference>
<evidence type="ECO:0000313" key="6">
    <source>
        <dbReference type="Proteomes" id="UP001318040"/>
    </source>
</evidence>
<keyword evidence="6" id="KW-1185">Reference proteome</keyword>
<dbReference type="PROSITE" id="PS00346">
    <property type="entry name" value="ETS_DOMAIN_2"/>
    <property type="match status" value="1"/>
</dbReference>
<protein>
    <submittedName>
        <fullName evidence="7">Homeobox protein B-H1-like isoform X1</fullName>
    </submittedName>
</protein>
<feature type="domain" description="ETS" evidence="5">
    <location>
        <begin position="293"/>
        <end position="376"/>
    </location>
</feature>
<accession>A0AAJ7UJ51</accession>
<feature type="region of interest" description="Disordered" evidence="4">
    <location>
        <begin position="266"/>
        <end position="285"/>
    </location>
</feature>
<dbReference type="SUPFAM" id="SSF46785">
    <property type="entry name" value="Winged helix' DNA-binding domain"/>
    <property type="match status" value="1"/>
</dbReference>
<dbReference type="RefSeq" id="XP_032837310.1">
    <property type="nucleotide sequence ID" value="XM_032981419.1"/>
</dbReference>
<dbReference type="GO" id="GO:0043565">
    <property type="term" value="F:sequence-specific DNA binding"/>
    <property type="evidence" value="ECO:0007669"/>
    <property type="project" value="InterPro"/>
</dbReference>
<gene>
    <name evidence="7" type="primary">LOC116958683</name>
</gene>
<dbReference type="GO" id="GO:0030154">
    <property type="term" value="P:cell differentiation"/>
    <property type="evidence" value="ECO:0007669"/>
    <property type="project" value="TreeGrafter"/>
</dbReference>
<keyword evidence="2 3" id="KW-0238">DNA-binding</keyword>
<feature type="compositionally biased region" description="Low complexity" evidence="4">
    <location>
        <begin position="65"/>
        <end position="87"/>
    </location>
</feature>
<dbReference type="PANTHER" id="PTHR11849:SF184">
    <property type="entry name" value="ETS DOMAIN-CONTAINING PROTEIN"/>
    <property type="match status" value="1"/>
</dbReference>
<feature type="compositionally biased region" description="Low complexity" evidence="4">
    <location>
        <begin position="118"/>
        <end position="127"/>
    </location>
</feature>
<evidence type="ECO:0000313" key="7">
    <source>
        <dbReference type="RefSeq" id="XP_032837310.1"/>
    </source>
</evidence>
<dbReference type="GeneID" id="116958683"/>